<dbReference type="SMART" id="SM00422">
    <property type="entry name" value="HTH_MERR"/>
    <property type="match status" value="1"/>
</dbReference>
<dbReference type="EMBL" id="AP035768">
    <property type="protein sequence ID" value="BFO16180.1"/>
    <property type="molecule type" value="Genomic_DNA"/>
</dbReference>
<dbReference type="AlphaFoldDB" id="A0AAT9HFT0"/>
<dbReference type="GO" id="GO:0003677">
    <property type="term" value="F:DNA binding"/>
    <property type="evidence" value="ECO:0007669"/>
    <property type="project" value="UniProtKB-KW"/>
</dbReference>
<gene>
    <name evidence="4" type="ORF">SHKM778_25680</name>
</gene>
<dbReference type="GO" id="GO:0003700">
    <property type="term" value="F:DNA-binding transcription factor activity"/>
    <property type="evidence" value="ECO:0007669"/>
    <property type="project" value="InterPro"/>
</dbReference>
<feature type="domain" description="HTH merR-type" evidence="3">
    <location>
        <begin position="1"/>
        <end position="71"/>
    </location>
</feature>
<dbReference type="InterPro" id="IPR047057">
    <property type="entry name" value="MerR_fam"/>
</dbReference>
<dbReference type="PANTHER" id="PTHR30204">
    <property type="entry name" value="REDOX-CYCLING DRUG-SENSING TRANSCRIPTIONAL ACTIVATOR SOXR"/>
    <property type="match status" value="1"/>
</dbReference>
<dbReference type="Gene3D" id="1.10.1660.10">
    <property type="match status" value="1"/>
</dbReference>
<organism evidence="4">
    <name type="scientific">Streptomyces haneummycinicus</name>
    <dbReference type="NCBI Taxonomy" id="3074435"/>
    <lineage>
        <taxon>Bacteria</taxon>
        <taxon>Bacillati</taxon>
        <taxon>Actinomycetota</taxon>
        <taxon>Actinomycetes</taxon>
        <taxon>Kitasatosporales</taxon>
        <taxon>Streptomycetaceae</taxon>
        <taxon>Streptomyces</taxon>
    </lineage>
</organism>
<dbReference type="InterPro" id="IPR000551">
    <property type="entry name" value="MerR-type_HTH_dom"/>
</dbReference>
<feature type="compositionally biased region" description="Low complexity" evidence="2">
    <location>
        <begin position="227"/>
        <end position="247"/>
    </location>
</feature>
<accession>A0AAT9HFT0</accession>
<evidence type="ECO:0000256" key="2">
    <source>
        <dbReference type="SAM" id="MobiDB-lite"/>
    </source>
</evidence>
<evidence type="ECO:0000313" key="4">
    <source>
        <dbReference type="EMBL" id="BFO16180.1"/>
    </source>
</evidence>
<reference evidence="4" key="2">
    <citation type="submission" date="2024-07" db="EMBL/GenBank/DDBJ databases">
        <title>Streptomyces haneummycinica sp. nov., a new antibiotic-producing actinobacterium isolated from marine sediment.</title>
        <authorList>
            <person name="Uemura M."/>
            <person name="Hamada M."/>
            <person name="Hirano S."/>
            <person name="Kobayashi K."/>
            <person name="Ohshiro T."/>
            <person name="Kobayashi T."/>
            <person name="Terahara T."/>
        </authorList>
    </citation>
    <scope>NUCLEOTIDE SEQUENCE</scope>
    <source>
        <strain evidence="4">KM77-8</strain>
    </source>
</reference>
<dbReference type="SUPFAM" id="SSF46955">
    <property type="entry name" value="Putative DNA-binding domain"/>
    <property type="match status" value="1"/>
</dbReference>
<dbReference type="Pfam" id="PF13411">
    <property type="entry name" value="MerR_1"/>
    <property type="match status" value="1"/>
</dbReference>
<name>A0AAT9HFT0_9ACTN</name>
<dbReference type="PANTHER" id="PTHR30204:SF98">
    <property type="entry name" value="HTH-TYPE TRANSCRIPTIONAL REGULATOR ADHR"/>
    <property type="match status" value="1"/>
</dbReference>
<sequence length="258" mass="28039">MKISELSRRSGVSIPTIKYYLRDGLLPQGQLTTAANQADYGEEHLRRLRLIRTLVGVRGLSVSAVREILGAITVEGDLHQIFGIVIDARPATKLRNQDREETAGGDTEGVSDARRLITEMGWEVSPDTAAIQTLGEVLDALSDVDSGIGWQSLLPYARLTDRISELDVKQMNGASDLLELAERAVLVSVLLEPALLALRRLAQEDKSARLFSGSPGGERRRETGQDSSPMSRPAASAPAENAASWEPIRSGPSSLEWK</sequence>
<protein>
    <submittedName>
        <fullName evidence="4">MerR family transcriptional regulator</fullName>
    </submittedName>
</protein>
<dbReference type="PROSITE" id="PS50937">
    <property type="entry name" value="HTH_MERR_2"/>
    <property type="match status" value="1"/>
</dbReference>
<proteinExistence type="predicted"/>
<keyword evidence="1" id="KW-0238">DNA-binding</keyword>
<evidence type="ECO:0000256" key="1">
    <source>
        <dbReference type="ARBA" id="ARBA00023125"/>
    </source>
</evidence>
<dbReference type="InterPro" id="IPR009061">
    <property type="entry name" value="DNA-bd_dom_put_sf"/>
</dbReference>
<evidence type="ECO:0000259" key="3">
    <source>
        <dbReference type="PROSITE" id="PS50937"/>
    </source>
</evidence>
<feature type="region of interest" description="Disordered" evidence="2">
    <location>
        <begin position="209"/>
        <end position="258"/>
    </location>
</feature>
<reference evidence="4" key="1">
    <citation type="submission" date="2024-06" db="EMBL/GenBank/DDBJ databases">
        <authorList>
            <consortium name="consrtm"/>
            <person name="Uemura M."/>
            <person name="Terahara T."/>
        </authorList>
    </citation>
    <scope>NUCLEOTIDE SEQUENCE</scope>
    <source>
        <strain evidence="4">KM77-8</strain>
    </source>
</reference>